<protein>
    <submittedName>
        <fullName evidence="1">Uncharacterized protein</fullName>
    </submittedName>
</protein>
<dbReference type="EMBL" id="CAAALY010025702">
    <property type="protein sequence ID" value="VEL15742.1"/>
    <property type="molecule type" value="Genomic_DNA"/>
</dbReference>
<evidence type="ECO:0000313" key="1">
    <source>
        <dbReference type="EMBL" id="VEL15742.1"/>
    </source>
</evidence>
<keyword evidence="2" id="KW-1185">Reference proteome</keyword>
<organism evidence="1 2">
    <name type="scientific">Protopolystoma xenopodis</name>
    <dbReference type="NCBI Taxonomy" id="117903"/>
    <lineage>
        <taxon>Eukaryota</taxon>
        <taxon>Metazoa</taxon>
        <taxon>Spiralia</taxon>
        <taxon>Lophotrochozoa</taxon>
        <taxon>Platyhelminthes</taxon>
        <taxon>Monogenea</taxon>
        <taxon>Polyopisthocotylea</taxon>
        <taxon>Polystomatidea</taxon>
        <taxon>Polystomatidae</taxon>
        <taxon>Protopolystoma</taxon>
    </lineage>
</organism>
<gene>
    <name evidence="1" type="ORF">PXEA_LOCUS9182</name>
</gene>
<dbReference type="AlphaFoldDB" id="A0A448WN76"/>
<comment type="caution">
    <text evidence="1">The sequence shown here is derived from an EMBL/GenBank/DDBJ whole genome shotgun (WGS) entry which is preliminary data.</text>
</comment>
<dbReference type="Proteomes" id="UP000784294">
    <property type="component" value="Unassembled WGS sequence"/>
</dbReference>
<reference evidence="1" key="1">
    <citation type="submission" date="2018-11" db="EMBL/GenBank/DDBJ databases">
        <authorList>
            <consortium name="Pathogen Informatics"/>
        </authorList>
    </citation>
    <scope>NUCLEOTIDE SEQUENCE</scope>
</reference>
<evidence type="ECO:0000313" key="2">
    <source>
        <dbReference type="Proteomes" id="UP000784294"/>
    </source>
</evidence>
<accession>A0A448WN76</accession>
<sequence>MEAGYSWRRLELQLCCYDRPALIPSYLSPAKGQFRFESESGLRLFDNYRRAIYEGDRLANTLLFSYSPAACDRQLCLDQTPPRYSTLSAASIVGAVVGSTTGGGIGGASAGGVAAVLSGASLGSGSGSLGGGLTGAGLVGNSSYVGNSGYFMHSPHAMMTGVSYSLILAGHFMPMRLQD</sequence>
<name>A0A448WN76_9PLAT</name>
<proteinExistence type="predicted"/>